<dbReference type="EMBL" id="JANPWB010000007">
    <property type="protein sequence ID" value="KAJ1174424.1"/>
    <property type="molecule type" value="Genomic_DNA"/>
</dbReference>
<gene>
    <name evidence="1" type="ORF">NDU88_006246</name>
</gene>
<keyword evidence="2" id="KW-1185">Reference proteome</keyword>
<dbReference type="AlphaFoldDB" id="A0AAV7TCY4"/>
<organism evidence="1 2">
    <name type="scientific">Pleurodeles waltl</name>
    <name type="common">Iberian ribbed newt</name>
    <dbReference type="NCBI Taxonomy" id="8319"/>
    <lineage>
        <taxon>Eukaryota</taxon>
        <taxon>Metazoa</taxon>
        <taxon>Chordata</taxon>
        <taxon>Craniata</taxon>
        <taxon>Vertebrata</taxon>
        <taxon>Euteleostomi</taxon>
        <taxon>Amphibia</taxon>
        <taxon>Batrachia</taxon>
        <taxon>Caudata</taxon>
        <taxon>Salamandroidea</taxon>
        <taxon>Salamandridae</taxon>
        <taxon>Pleurodelinae</taxon>
        <taxon>Pleurodeles</taxon>
    </lineage>
</organism>
<protein>
    <submittedName>
        <fullName evidence="1">Uncharacterized protein</fullName>
    </submittedName>
</protein>
<accession>A0AAV7TCY4</accession>
<evidence type="ECO:0000313" key="2">
    <source>
        <dbReference type="Proteomes" id="UP001066276"/>
    </source>
</evidence>
<evidence type="ECO:0000313" key="1">
    <source>
        <dbReference type="EMBL" id="KAJ1174424.1"/>
    </source>
</evidence>
<proteinExistence type="predicted"/>
<comment type="caution">
    <text evidence="1">The sequence shown here is derived from an EMBL/GenBank/DDBJ whole genome shotgun (WGS) entry which is preliminary data.</text>
</comment>
<name>A0AAV7TCY4_PLEWA</name>
<sequence length="71" mass="7803">MSNVKGSPRPLGCGRRPRGVCVGEDTMLLDAASEEHCYYLGLAWGKGTAGPQRKELTAVRKSRLEQQLCRI</sequence>
<reference evidence="1" key="1">
    <citation type="journal article" date="2022" name="bioRxiv">
        <title>Sequencing and chromosome-scale assembly of the giantPleurodeles waltlgenome.</title>
        <authorList>
            <person name="Brown T."/>
            <person name="Elewa A."/>
            <person name="Iarovenko S."/>
            <person name="Subramanian E."/>
            <person name="Araus A.J."/>
            <person name="Petzold A."/>
            <person name="Susuki M."/>
            <person name="Suzuki K.-i.T."/>
            <person name="Hayashi T."/>
            <person name="Toyoda A."/>
            <person name="Oliveira C."/>
            <person name="Osipova E."/>
            <person name="Leigh N.D."/>
            <person name="Simon A."/>
            <person name="Yun M.H."/>
        </authorList>
    </citation>
    <scope>NUCLEOTIDE SEQUENCE</scope>
    <source>
        <strain evidence="1">20211129_DDA</strain>
        <tissue evidence="1">Liver</tissue>
    </source>
</reference>
<dbReference type="Proteomes" id="UP001066276">
    <property type="component" value="Chromosome 4_1"/>
</dbReference>